<accession>G8LLE6</accession>
<dbReference type="KEGG" id="eec:EcWSU1_01864"/>
<name>G8LLE6_9ENTR</name>
<sequence length="434" mass="49531">MNAFKPRHQPVDLFRCVVHHQRCAAHRRHLVKRHQRHSTVVSGTHGHAVIIEETAHIVCMVFTQIERNHPLAIRRAIQGQRRYAGKLLQRVVHQQVFVLLNRVKANRRDIGDGRPQPDNPAGIWRASFKAPRRACIGGPFRETDGRDHRAAPFPRWHRLQNIFFHVQHANPGRPIELVPGEDVEIAVQRLDVDRVVHDRLRTINQHLRASLVGFLDNRCHRVLGSQHVRNLGHGHQPRTRIQQRVELLKLEGAINIQWDHPQLRTDTLTEHLPRHDIGMVLHLGDDDVIPRVDLRVAPAVGNKVDPLGGTTHKHQFLWRACIEESGDLGTHIFHTLGRLRTHGVDTPVHGGITVAVEFRFRFDHLIRFLRAGRTVQIRQGQTVHFTGQNRKICPYFLYGKTHASPPGRRCPIRANTCCFNRPSCSASVSSAANA</sequence>
<dbReference type="HOGENOM" id="CLU_631265_0_0_6"/>
<organism evidence="1 2">
    <name type="scientific">Enterobacter ludwigii</name>
    <dbReference type="NCBI Taxonomy" id="299767"/>
    <lineage>
        <taxon>Bacteria</taxon>
        <taxon>Pseudomonadati</taxon>
        <taxon>Pseudomonadota</taxon>
        <taxon>Gammaproteobacteria</taxon>
        <taxon>Enterobacterales</taxon>
        <taxon>Enterobacteriaceae</taxon>
        <taxon>Enterobacter</taxon>
        <taxon>Enterobacter cloacae complex</taxon>
    </lineage>
</organism>
<dbReference type="Proteomes" id="UP000007838">
    <property type="component" value="Chromosome"/>
</dbReference>
<proteinExistence type="predicted"/>
<reference evidence="1 2" key="1">
    <citation type="journal article" date="2011" name="Stand. Genomic Sci.">
        <title>Complete genome of the onion pathogen Enterobacter cloacae EcWSU1.</title>
        <authorList>
            <person name="Humann J.L."/>
            <person name="Wildung M."/>
            <person name="Cheng C.H."/>
            <person name="Lee T."/>
            <person name="Stewart J.E."/>
            <person name="Drew J.C."/>
            <person name="Triplett E.W."/>
            <person name="Main D."/>
            <person name="Schroeder B.K."/>
        </authorList>
    </citation>
    <scope>NUCLEOTIDE SEQUENCE [LARGE SCALE GENOMIC DNA]</scope>
    <source>
        <strain evidence="1 2">EcWSU1</strain>
    </source>
</reference>
<evidence type="ECO:0000313" key="2">
    <source>
        <dbReference type="Proteomes" id="UP000007838"/>
    </source>
</evidence>
<protein>
    <submittedName>
        <fullName evidence="1">Uncharacterized protein</fullName>
    </submittedName>
</protein>
<gene>
    <name evidence="1" type="ORF">EcWSU1_01864</name>
</gene>
<dbReference type="EMBL" id="CP002886">
    <property type="protein sequence ID" value="AEW73302.1"/>
    <property type="molecule type" value="Genomic_DNA"/>
</dbReference>
<dbReference type="AlphaFoldDB" id="G8LLE6"/>
<evidence type="ECO:0000313" key="1">
    <source>
        <dbReference type="EMBL" id="AEW73302.1"/>
    </source>
</evidence>